<feature type="repeat" description="ANK" evidence="3">
    <location>
        <begin position="15"/>
        <end position="49"/>
    </location>
</feature>
<dbReference type="PROSITE" id="PS50088">
    <property type="entry name" value="ANK_REPEAT"/>
    <property type="match status" value="2"/>
</dbReference>
<dbReference type="Proteomes" id="UP000654913">
    <property type="component" value="Chromosome 2"/>
</dbReference>
<dbReference type="PROSITE" id="PS50297">
    <property type="entry name" value="ANK_REP_REGION"/>
    <property type="match status" value="2"/>
</dbReference>
<dbReference type="SMART" id="SM00248">
    <property type="entry name" value="ANK"/>
    <property type="match status" value="3"/>
</dbReference>
<reference evidence="4" key="2">
    <citation type="submission" date="2021-02" db="EMBL/GenBank/DDBJ databases">
        <title>Aspergillus puulaauensis MK2 genome sequence.</title>
        <authorList>
            <person name="Futagami T."/>
            <person name="Mori K."/>
            <person name="Kadooka C."/>
            <person name="Tanaka T."/>
        </authorList>
    </citation>
    <scope>NUCLEOTIDE SEQUENCE</scope>
    <source>
        <strain evidence="4">MK2</strain>
    </source>
</reference>
<keyword evidence="1" id="KW-0677">Repeat</keyword>
<dbReference type="SUPFAM" id="SSF48403">
    <property type="entry name" value="Ankyrin repeat"/>
    <property type="match status" value="1"/>
</dbReference>
<dbReference type="RefSeq" id="XP_041553834.1">
    <property type="nucleotide sequence ID" value="XM_041700894.1"/>
</dbReference>
<dbReference type="InterPro" id="IPR002110">
    <property type="entry name" value="Ankyrin_rpt"/>
</dbReference>
<evidence type="ECO:0000256" key="1">
    <source>
        <dbReference type="ARBA" id="ARBA00022737"/>
    </source>
</evidence>
<dbReference type="Gene3D" id="1.25.40.20">
    <property type="entry name" value="Ankyrin repeat-containing domain"/>
    <property type="match status" value="1"/>
</dbReference>
<evidence type="ECO:0008006" key="6">
    <source>
        <dbReference type="Google" id="ProtNLM"/>
    </source>
</evidence>
<evidence type="ECO:0000313" key="4">
    <source>
        <dbReference type="EMBL" id="BCS21640.1"/>
    </source>
</evidence>
<evidence type="ECO:0000313" key="5">
    <source>
        <dbReference type="Proteomes" id="UP000654913"/>
    </source>
</evidence>
<protein>
    <recommendedName>
        <fullName evidence="6">Ankyrin repeat-containing domain protein</fullName>
    </recommendedName>
</protein>
<evidence type="ECO:0000256" key="2">
    <source>
        <dbReference type="ARBA" id="ARBA00023043"/>
    </source>
</evidence>
<proteinExistence type="predicted"/>
<keyword evidence="5" id="KW-1185">Reference proteome</keyword>
<evidence type="ECO:0000256" key="3">
    <source>
        <dbReference type="PROSITE-ProRule" id="PRU00023"/>
    </source>
</evidence>
<accession>A0A7R8ALG5</accession>
<organism evidence="4 5">
    <name type="scientific">Aspergillus puulaauensis</name>
    <dbReference type="NCBI Taxonomy" id="1220207"/>
    <lineage>
        <taxon>Eukaryota</taxon>
        <taxon>Fungi</taxon>
        <taxon>Dikarya</taxon>
        <taxon>Ascomycota</taxon>
        <taxon>Pezizomycotina</taxon>
        <taxon>Eurotiomycetes</taxon>
        <taxon>Eurotiomycetidae</taxon>
        <taxon>Eurotiales</taxon>
        <taxon>Aspergillaceae</taxon>
        <taxon>Aspergillus</taxon>
    </lineage>
</organism>
<keyword evidence="2 3" id="KW-0040">ANK repeat</keyword>
<dbReference type="InterPro" id="IPR051070">
    <property type="entry name" value="NF-kappa-B_inhibitor"/>
</dbReference>
<dbReference type="AlphaFoldDB" id="A0A7R8ALG5"/>
<gene>
    <name evidence="4" type="ORF">APUU_22072A</name>
</gene>
<dbReference type="InterPro" id="IPR036770">
    <property type="entry name" value="Ankyrin_rpt-contain_sf"/>
</dbReference>
<name>A0A7R8ALG5_9EURO</name>
<dbReference type="PANTHER" id="PTHR46680">
    <property type="entry name" value="NF-KAPPA-B INHIBITOR ALPHA"/>
    <property type="match status" value="1"/>
</dbReference>
<dbReference type="Pfam" id="PF12796">
    <property type="entry name" value="Ank_2"/>
    <property type="match status" value="1"/>
</dbReference>
<dbReference type="EMBL" id="AP024444">
    <property type="protein sequence ID" value="BCS21640.1"/>
    <property type="molecule type" value="Genomic_DNA"/>
</dbReference>
<reference evidence="4" key="1">
    <citation type="submission" date="2021-01" db="EMBL/GenBank/DDBJ databases">
        <authorList>
            <consortium name="Aspergillus puulaauensis MK2 genome sequencing consortium"/>
            <person name="Kazuki M."/>
            <person name="Futagami T."/>
        </authorList>
    </citation>
    <scope>NUCLEOTIDE SEQUENCE</scope>
    <source>
        <strain evidence="4">MK2</strain>
    </source>
</reference>
<feature type="repeat" description="ANK" evidence="3">
    <location>
        <begin position="151"/>
        <end position="183"/>
    </location>
</feature>
<dbReference type="KEGG" id="apuu:APUU_22072A"/>
<dbReference type="PANTHER" id="PTHR46680:SF3">
    <property type="entry name" value="NF-KAPPA-B INHIBITOR CACTUS"/>
    <property type="match status" value="1"/>
</dbReference>
<sequence length="308" mass="33919">MLQEYGAGPNVQGAKGPTPLRLALESKDLNSDIIRFLLGAGASLDILLRKWWDFENFWPSWGQFPISMETLHIFLHAAASQSILSHLPRPFICLAAIVGDAEILRSTLSLCKKDGHANQQENKDAVTGGHTEIVELLLTHNIDVNEMSSFTGKTALHFAASGGHEDITRLLLEAGADVHKADNEIKTPLCQAVKEVNNLTSRQIIDRCRSGEAEITAEWFRRLFEPRIQAIWTLVEYGGELSEEWFVPRTLFAGDDTRARLQYLERGAAGLDISYAVPAHCGTDTDGMVDAGKEGIAGSSDYLDACWV</sequence>
<dbReference type="GeneID" id="64971645"/>
<dbReference type="OrthoDB" id="4772757at2759"/>